<sequence>MKGKWRQSLQIKYLLLIVIALLVFPATLPFVSALVYAPPIMMQKINEPEPYGSYSTIEDTWHEEAEALSGEQDADIIERLGALQEKWPDSGVFWVGEEGKVIYRENVQTDIPEQWSQAYTVQFMKKSYDSDPFTVVAPIGEDGNRGSMVVQLDRDLLGPPITRLDRSYDFLLVIAIAILAIGFIVLSWFFFRKVHGRLKQLSVAMAERGPHGLPAPVKRTADDEIGELEMSFNQMVKELEESREREKQEESIRREWIASLSHDLRTPLTTIRASLTEVTDEVKSEKGTRALRSVNDKIDSLSHLIDNLLSVTLLTSHKYPYEEKQVEMNRLLRHNVAHWYAMFEQKDIEVEVTTTEGPVLWSVDPKWIERILDNLFQNVIRHAADGGYVGIHLEEGKLVVEDLGPGMSRDSHSKGAGVGLTIVDLMVSYMGLGWKADSSPQGTKITIENPDSEQVIGRLA</sequence>
<dbReference type="GO" id="GO:0005886">
    <property type="term" value="C:plasma membrane"/>
    <property type="evidence" value="ECO:0007669"/>
    <property type="project" value="UniProtKB-SubCell"/>
</dbReference>
<evidence type="ECO:0000259" key="15">
    <source>
        <dbReference type="PROSITE" id="PS50109"/>
    </source>
</evidence>
<evidence type="ECO:0000313" key="17">
    <source>
        <dbReference type="EMBL" id="TGB02642.1"/>
    </source>
</evidence>
<evidence type="ECO:0000256" key="9">
    <source>
        <dbReference type="ARBA" id="ARBA00022777"/>
    </source>
</evidence>
<dbReference type="CDD" id="cd00082">
    <property type="entry name" value="HisKA"/>
    <property type="match status" value="1"/>
</dbReference>
<evidence type="ECO:0000256" key="11">
    <source>
        <dbReference type="ARBA" id="ARBA00022989"/>
    </source>
</evidence>
<dbReference type="InterPro" id="IPR005467">
    <property type="entry name" value="His_kinase_dom"/>
</dbReference>
<dbReference type="GO" id="GO:0005524">
    <property type="term" value="F:ATP binding"/>
    <property type="evidence" value="ECO:0007669"/>
    <property type="project" value="UniProtKB-KW"/>
</dbReference>
<dbReference type="Pfam" id="PF02518">
    <property type="entry name" value="HATPase_c"/>
    <property type="match status" value="1"/>
</dbReference>
<evidence type="ECO:0000313" key="18">
    <source>
        <dbReference type="Proteomes" id="UP000297982"/>
    </source>
</evidence>
<dbReference type="GO" id="GO:0000155">
    <property type="term" value="F:phosphorelay sensor kinase activity"/>
    <property type="evidence" value="ECO:0007669"/>
    <property type="project" value="InterPro"/>
</dbReference>
<dbReference type="InterPro" id="IPR003594">
    <property type="entry name" value="HATPase_dom"/>
</dbReference>
<dbReference type="CDD" id="cd06225">
    <property type="entry name" value="HAMP"/>
    <property type="match status" value="1"/>
</dbReference>
<dbReference type="AlphaFoldDB" id="A0A4Z0H0L4"/>
<dbReference type="SMART" id="SM00304">
    <property type="entry name" value="HAMP"/>
    <property type="match status" value="1"/>
</dbReference>
<dbReference type="Gene3D" id="3.30.565.10">
    <property type="entry name" value="Histidine kinase-like ATPase, C-terminal domain"/>
    <property type="match status" value="1"/>
</dbReference>
<dbReference type="InterPro" id="IPR036097">
    <property type="entry name" value="HisK_dim/P_sf"/>
</dbReference>
<dbReference type="STRING" id="192814.GCA_900166575_03032"/>
<evidence type="ECO:0000256" key="2">
    <source>
        <dbReference type="ARBA" id="ARBA00004651"/>
    </source>
</evidence>
<dbReference type="Proteomes" id="UP000297982">
    <property type="component" value="Unassembled WGS sequence"/>
</dbReference>
<dbReference type="InterPro" id="IPR050398">
    <property type="entry name" value="HssS/ArlS-like"/>
</dbReference>
<keyword evidence="13 14" id="KW-0472">Membrane</keyword>
<dbReference type="PANTHER" id="PTHR45528">
    <property type="entry name" value="SENSOR HISTIDINE KINASE CPXA"/>
    <property type="match status" value="1"/>
</dbReference>
<dbReference type="Gene3D" id="1.10.287.130">
    <property type="match status" value="1"/>
</dbReference>
<name>A0A4Z0H0L4_9BACI</name>
<keyword evidence="4" id="KW-1003">Cell membrane</keyword>
<comment type="catalytic activity">
    <reaction evidence="1">
        <text>ATP + protein L-histidine = ADP + protein N-phospho-L-histidine.</text>
        <dbReference type="EC" id="2.7.13.3"/>
    </reaction>
</comment>
<evidence type="ECO:0000256" key="1">
    <source>
        <dbReference type="ARBA" id="ARBA00000085"/>
    </source>
</evidence>
<evidence type="ECO:0000256" key="13">
    <source>
        <dbReference type="ARBA" id="ARBA00023136"/>
    </source>
</evidence>
<keyword evidence="6" id="KW-0808">Transferase</keyword>
<keyword evidence="5" id="KW-0597">Phosphoprotein</keyword>
<evidence type="ECO:0000256" key="7">
    <source>
        <dbReference type="ARBA" id="ARBA00022692"/>
    </source>
</evidence>
<dbReference type="PROSITE" id="PS50885">
    <property type="entry name" value="HAMP"/>
    <property type="match status" value="1"/>
</dbReference>
<dbReference type="InterPro" id="IPR036890">
    <property type="entry name" value="HATPase_C_sf"/>
</dbReference>
<gene>
    <name evidence="17" type="ORF">E4663_10790</name>
</gene>
<protein>
    <recommendedName>
        <fullName evidence="3">histidine kinase</fullName>
        <ecNumber evidence="3">2.7.13.3</ecNumber>
    </recommendedName>
</protein>
<reference evidence="17 18" key="1">
    <citation type="journal article" date="2003" name="Int. J. Syst. Evol. Microbiol.">
        <title>Halobacillus salinus sp. nov., isolated from a salt lake on the coast of the East Sea in Korea.</title>
        <authorList>
            <person name="Yoon J.H."/>
            <person name="Kang K.H."/>
            <person name="Park Y.H."/>
        </authorList>
    </citation>
    <scope>NUCLEOTIDE SEQUENCE [LARGE SCALE GENOMIC DNA]</scope>
    <source>
        <strain evidence="17 18">HSL-3</strain>
    </source>
</reference>
<keyword evidence="10" id="KW-0067">ATP-binding</keyword>
<evidence type="ECO:0000256" key="12">
    <source>
        <dbReference type="ARBA" id="ARBA00023012"/>
    </source>
</evidence>
<keyword evidence="9 17" id="KW-0418">Kinase</keyword>
<keyword evidence="18" id="KW-1185">Reference proteome</keyword>
<dbReference type="SMART" id="SM00387">
    <property type="entry name" value="HATPase_c"/>
    <property type="match status" value="1"/>
</dbReference>
<dbReference type="SMART" id="SM00388">
    <property type="entry name" value="HisKA"/>
    <property type="match status" value="1"/>
</dbReference>
<comment type="caution">
    <text evidence="17">The sequence shown here is derived from an EMBL/GenBank/DDBJ whole genome shotgun (WGS) entry which is preliminary data.</text>
</comment>
<dbReference type="SUPFAM" id="SSF55874">
    <property type="entry name" value="ATPase domain of HSP90 chaperone/DNA topoisomerase II/histidine kinase"/>
    <property type="match status" value="1"/>
</dbReference>
<dbReference type="EMBL" id="SRJC01000002">
    <property type="protein sequence ID" value="TGB02642.1"/>
    <property type="molecule type" value="Genomic_DNA"/>
</dbReference>
<dbReference type="InterPro" id="IPR003660">
    <property type="entry name" value="HAMP_dom"/>
</dbReference>
<dbReference type="EC" id="2.7.13.3" evidence="3"/>
<evidence type="ECO:0000256" key="3">
    <source>
        <dbReference type="ARBA" id="ARBA00012438"/>
    </source>
</evidence>
<comment type="subcellular location">
    <subcellularLocation>
        <location evidence="2">Cell membrane</location>
        <topology evidence="2">Multi-pass membrane protein</topology>
    </subcellularLocation>
</comment>
<dbReference type="Pfam" id="PF00672">
    <property type="entry name" value="HAMP"/>
    <property type="match status" value="1"/>
</dbReference>
<keyword evidence="7 14" id="KW-0812">Transmembrane</keyword>
<feature type="domain" description="Histidine kinase" evidence="15">
    <location>
        <begin position="259"/>
        <end position="453"/>
    </location>
</feature>
<accession>A0A4Z0H0L4</accession>
<dbReference type="InterPro" id="IPR003661">
    <property type="entry name" value="HisK_dim/P_dom"/>
</dbReference>
<evidence type="ECO:0000256" key="14">
    <source>
        <dbReference type="SAM" id="Phobius"/>
    </source>
</evidence>
<evidence type="ECO:0000256" key="10">
    <source>
        <dbReference type="ARBA" id="ARBA00022840"/>
    </source>
</evidence>
<evidence type="ECO:0000256" key="4">
    <source>
        <dbReference type="ARBA" id="ARBA00022475"/>
    </source>
</evidence>
<dbReference type="Gene3D" id="6.10.340.10">
    <property type="match status" value="1"/>
</dbReference>
<evidence type="ECO:0000256" key="5">
    <source>
        <dbReference type="ARBA" id="ARBA00022553"/>
    </source>
</evidence>
<keyword evidence="12" id="KW-0902">Two-component regulatory system</keyword>
<dbReference type="RefSeq" id="WP_135327621.1">
    <property type="nucleotide sequence ID" value="NZ_SRJC01000002.1"/>
</dbReference>
<feature type="domain" description="HAMP" evidence="16">
    <location>
        <begin position="192"/>
        <end position="244"/>
    </location>
</feature>
<keyword evidence="8" id="KW-0547">Nucleotide-binding</keyword>
<dbReference type="Pfam" id="PF00512">
    <property type="entry name" value="HisKA"/>
    <property type="match status" value="1"/>
</dbReference>
<proteinExistence type="predicted"/>
<dbReference type="PANTHER" id="PTHR45528:SF9">
    <property type="entry name" value="SENSOR HISTIDINE KINASE YBDK"/>
    <property type="match status" value="1"/>
</dbReference>
<evidence type="ECO:0000256" key="6">
    <source>
        <dbReference type="ARBA" id="ARBA00022679"/>
    </source>
</evidence>
<organism evidence="17 18">
    <name type="scientific">Halobacillus salinus</name>
    <dbReference type="NCBI Taxonomy" id="192814"/>
    <lineage>
        <taxon>Bacteria</taxon>
        <taxon>Bacillati</taxon>
        <taxon>Bacillota</taxon>
        <taxon>Bacilli</taxon>
        <taxon>Bacillales</taxon>
        <taxon>Bacillaceae</taxon>
        <taxon>Halobacillus</taxon>
    </lineage>
</organism>
<dbReference type="SUPFAM" id="SSF47384">
    <property type="entry name" value="Homodimeric domain of signal transducing histidine kinase"/>
    <property type="match status" value="1"/>
</dbReference>
<evidence type="ECO:0000259" key="16">
    <source>
        <dbReference type="PROSITE" id="PS50885"/>
    </source>
</evidence>
<evidence type="ECO:0000256" key="8">
    <source>
        <dbReference type="ARBA" id="ARBA00022741"/>
    </source>
</evidence>
<dbReference type="PROSITE" id="PS50109">
    <property type="entry name" value="HIS_KIN"/>
    <property type="match status" value="1"/>
</dbReference>
<keyword evidence="11 14" id="KW-1133">Transmembrane helix</keyword>
<feature type="transmembrane region" description="Helical" evidence="14">
    <location>
        <begin position="170"/>
        <end position="191"/>
    </location>
</feature>